<dbReference type="InterPro" id="IPR036390">
    <property type="entry name" value="WH_DNA-bd_sf"/>
</dbReference>
<dbReference type="CDD" id="cd00090">
    <property type="entry name" value="HTH_ARSR"/>
    <property type="match status" value="1"/>
</dbReference>
<evidence type="ECO:0000256" key="1">
    <source>
        <dbReference type="ARBA" id="ARBA00023015"/>
    </source>
</evidence>
<dbReference type="EMBL" id="BOOJ01000036">
    <property type="protein sequence ID" value="GIH93829.1"/>
    <property type="molecule type" value="Genomic_DNA"/>
</dbReference>
<feature type="domain" description="HTH marR-type" evidence="4">
    <location>
        <begin position="5"/>
        <end position="140"/>
    </location>
</feature>
<protein>
    <recommendedName>
        <fullName evidence="4">HTH marR-type domain-containing protein</fullName>
    </recommendedName>
</protein>
<organism evidence="5 6">
    <name type="scientific">Planobispora siamensis</name>
    <dbReference type="NCBI Taxonomy" id="936338"/>
    <lineage>
        <taxon>Bacteria</taxon>
        <taxon>Bacillati</taxon>
        <taxon>Actinomycetota</taxon>
        <taxon>Actinomycetes</taxon>
        <taxon>Streptosporangiales</taxon>
        <taxon>Streptosporangiaceae</taxon>
        <taxon>Planobispora</taxon>
    </lineage>
</organism>
<dbReference type="PANTHER" id="PTHR33164">
    <property type="entry name" value="TRANSCRIPTIONAL REGULATOR, MARR FAMILY"/>
    <property type="match status" value="1"/>
</dbReference>
<dbReference type="Pfam" id="PF12802">
    <property type="entry name" value="MarR_2"/>
    <property type="match status" value="1"/>
</dbReference>
<dbReference type="SMART" id="SM00347">
    <property type="entry name" value="HTH_MARR"/>
    <property type="match status" value="1"/>
</dbReference>
<keyword evidence="2" id="KW-0238">DNA-binding</keyword>
<dbReference type="AlphaFoldDB" id="A0A8J3WK86"/>
<dbReference type="PROSITE" id="PS50995">
    <property type="entry name" value="HTH_MARR_2"/>
    <property type="match status" value="1"/>
</dbReference>
<dbReference type="PROSITE" id="PS01117">
    <property type="entry name" value="HTH_MARR_1"/>
    <property type="match status" value="1"/>
</dbReference>
<dbReference type="GO" id="GO:0003677">
    <property type="term" value="F:DNA binding"/>
    <property type="evidence" value="ECO:0007669"/>
    <property type="project" value="UniProtKB-KW"/>
</dbReference>
<reference evidence="5 6" key="1">
    <citation type="submission" date="2021-01" db="EMBL/GenBank/DDBJ databases">
        <title>Whole genome shotgun sequence of Planobispora siamensis NBRC 107568.</title>
        <authorList>
            <person name="Komaki H."/>
            <person name="Tamura T."/>
        </authorList>
    </citation>
    <scope>NUCLEOTIDE SEQUENCE [LARGE SCALE GENOMIC DNA]</scope>
    <source>
        <strain evidence="5 6">NBRC 107568</strain>
    </source>
</reference>
<gene>
    <name evidence="5" type="ORF">Psi01_44590</name>
</gene>
<dbReference type="InterPro" id="IPR011991">
    <property type="entry name" value="ArsR-like_HTH"/>
</dbReference>
<dbReference type="GO" id="GO:0003700">
    <property type="term" value="F:DNA-binding transcription factor activity"/>
    <property type="evidence" value="ECO:0007669"/>
    <property type="project" value="InterPro"/>
</dbReference>
<comment type="caution">
    <text evidence="5">The sequence shown here is derived from an EMBL/GenBank/DDBJ whole genome shotgun (WGS) entry which is preliminary data.</text>
</comment>
<sequence length="153" mass="17306">MTRRRGEIPLLLAMTYRAMNEALKERIAAEGREPLRPAHGYTFRLLLDRDDVTAADLAEHLGVTKQAASKIVSELEGWGYVERRPHATDGRARVLVLTDKGHAYVRHADVMWGDIEDAWAAVIGTERLDRIHQDLQVYVNEIAGGRAVLRPIW</sequence>
<dbReference type="InterPro" id="IPR000835">
    <property type="entry name" value="HTH_MarR-typ"/>
</dbReference>
<dbReference type="Gene3D" id="1.10.10.10">
    <property type="entry name" value="Winged helix-like DNA-binding domain superfamily/Winged helix DNA-binding domain"/>
    <property type="match status" value="1"/>
</dbReference>
<dbReference type="GO" id="GO:0006950">
    <property type="term" value="P:response to stress"/>
    <property type="evidence" value="ECO:0007669"/>
    <property type="project" value="TreeGrafter"/>
</dbReference>
<keyword evidence="3" id="KW-0804">Transcription</keyword>
<evidence type="ECO:0000259" key="4">
    <source>
        <dbReference type="PROSITE" id="PS50995"/>
    </source>
</evidence>
<evidence type="ECO:0000256" key="2">
    <source>
        <dbReference type="ARBA" id="ARBA00023125"/>
    </source>
</evidence>
<evidence type="ECO:0000313" key="6">
    <source>
        <dbReference type="Proteomes" id="UP000619788"/>
    </source>
</evidence>
<dbReference type="Proteomes" id="UP000619788">
    <property type="component" value="Unassembled WGS sequence"/>
</dbReference>
<dbReference type="InterPro" id="IPR036388">
    <property type="entry name" value="WH-like_DNA-bd_sf"/>
</dbReference>
<accession>A0A8J3WK86</accession>
<dbReference type="InterPro" id="IPR039422">
    <property type="entry name" value="MarR/SlyA-like"/>
</dbReference>
<keyword evidence="6" id="KW-1185">Reference proteome</keyword>
<proteinExistence type="predicted"/>
<evidence type="ECO:0000256" key="3">
    <source>
        <dbReference type="ARBA" id="ARBA00023163"/>
    </source>
</evidence>
<dbReference type="PRINTS" id="PR00598">
    <property type="entry name" value="HTHMARR"/>
</dbReference>
<dbReference type="RefSeq" id="WP_204065988.1">
    <property type="nucleotide sequence ID" value="NZ_BOOJ01000036.1"/>
</dbReference>
<dbReference type="InterPro" id="IPR023187">
    <property type="entry name" value="Tscrpt_reg_MarR-type_CS"/>
</dbReference>
<keyword evidence="1" id="KW-0805">Transcription regulation</keyword>
<dbReference type="SUPFAM" id="SSF46785">
    <property type="entry name" value="Winged helix' DNA-binding domain"/>
    <property type="match status" value="1"/>
</dbReference>
<name>A0A8J3WK86_9ACTN</name>
<dbReference type="PANTHER" id="PTHR33164:SF99">
    <property type="entry name" value="MARR FAMILY REGULATORY PROTEIN"/>
    <property type="match status" value="1"/>
</dbReference>
<evidence type="ECO:0000313" key="5">
    <source>
        <dbReference type="EMBL" id="GIH93829.1"/>
    </source>
</evidence>